<dbReference type="Ensembl" id="ENSCPRT00005018707.1">
    <property type="protein sequence ID" value="ENSCPRP00005015974.1"/>
    <property type="gene ID" value="ENSCPRG00005011164.1"/>
</dbReference>
<dbReference type="GO" id="GO:0016020">
    <property type="term" value="C:membrane"/>
    <property type="evidence" value="ECO:0007669"/>
    <property type="project" value="InterPro"/>
</dbReference>
<dbReference type="InterPro" id="IPR030385">
    <property type="entry name" value="G_IRG_dom"/>
</dbReference>
<dbReference type="Gene3D" id="3.40.50.300">
    <property type="entry name" value="P-loop containing nucleotide triphosphate hydrolases"/>
    <property type="match status" value="1"/>
</dbReference>
<dbReference type="InterPro" id="IPR027417">
    <property type="entry name" value="P-loop_NTPase"/>
</dbReference>
<dbReference type="InterPro" id="IPR007743">
    <property type="entry name" value="Immunity-related_GTPase-like"/>
</dbReference>
<feature type="region of interest" description="Disordered" evidence="5">
    <location>
        <begin position="402"/>
        <end position="443"/>
    </location>
</feature>
<evidence type="ECO:0000256" key="4">
    <source>
        <dbReference type="ARBA" id="ARBA00023134"/>
    </source>
</evidence>
<evidence type="ECO:0000256" key="5">
    <source>
        <dbReference type="SAM" id="MobiDB-lite"/>
    </source>
</evidence>
<keyword evidence="4" id="KW-0342">GTP-binding</keyword>
<reference evidence="7" key="2">
    <citation type="submission" date="2025-09" db="UniProtKB">
        <authorList>
            <consortium name="Ensembl"/>
        </authorList>
    </citation>
    <scope>IDENTIFICATION</scope>
</reference>
<comment type="similarity">
    <text evidence="1">Belongs to the TRAFAC class dynamin-like GTPase superfamily. IRG family.</text>
</comment>
<dbReference type="AlphaFoldDB" id="A0A7M4FXY5"/>
<evidence type="ECO:0000256" key="3">
    <source>
        <dbReference type="ARBA" id="ARBA00022801"/>
    </source>
</evidence>
<evidence type="ECO:0000313" key="7">
    <source>
        <dbReference type="Ensembl" id="ENSCPRP00005015974.1"/>
    </source>
</evidence>
<evidence type="ECO:0000313" key="8">
    <source>
        <dbReference type="Proteomes" id="UP000594220"/>
    </source>
</evidence>
<dbReference type="PANTHER" id="PTHR32341:SF17">
    <property type="entry name" value="IRG-TYPE G DOMAIN-CONTAINING PROTEIN"/>
    <property type="match status" value="1"/>
</dbReference>
<organism evidence="7 8">
    <name type="scientific">Crocodylus porosus</name>
    <name type="common">Saltwater crocodile</name>
    <name type="synonym">Estuarine crocodile</name>
    <dbReference type="NCBI Taxonomy" id="8502"/>
    <lineage>
        <taxon>Eukaryota</taxon>
        <taxon>Metazoa</taxon>
        <taxon>Chordata</taxon>
        <taxon>Craniata</taxon>
        <taxon>Vertebrata</taxon>
        <taxon>Euteleostomi</taxon>
        <taxon>Archelosauria</taxon>
        <taxon>Archosauria</taxon>
        <taxon>Crocodylia</taxon>
        <taxon>Longirostres</taxon>
        <taxon>Crocodylidae</taxon>
        <taxon>Crocodylus</taxon>
    </lineage>
</organism>
<feature type="domain" description="IRG-type G" evidence="6">
    <location>
        <begin position="34"/>
        <end position="172"/>
    </location>
</feature>
<dbReference type="InterPro" id="IPR051515">
    <property type="entry name" value="IRG"/>
</dbReference>
<dbReference type="Proteomes" id="UP000594220">
    <property type="component" value="Unplaced"/>
</dbReference>
<dbReference type="SUPFAM" id="SSF52540">
    <property type="entry name" value="P-loop containing nucleoside triphosphate hydrolases"/>
    <property type="match status" value="1"/>
</dbReference>
<accession>A0A7M4FXY5</accession>
<dbReference type="Pfam" id="PF05049">
    <property type="entry name" value="IIGP"/>
    <property type="match status" value="2"/>
</dbReference>
<feature type="compositionally biased region" description="Polar residues" evidence="5">
    <location>
        <begin position="102"/>
        <end position="111"/>
    </location>
</feature>
<feature type="compositionally biased region" description="Basic residues" evidence="5">
    <location>
        <begin position="404"/>
        <end position="418"/>
    </location>
</feature>
<keyword evidence="3" id="KW-0378">Hydrolase</keyword>
<feature type="region of interest" description="Disordered" evidence="5">
    <location>
        <begin position="102"/>
        <end position="128"/>
    </location>
</feature>
<dbReference type="PANTHER" id="PTHR32341">
    <property type="entry name" value="INTERFERON-INDUCIBLE GTPASE"/>
    <property type="match status" value="1"/>
</dbReference>
<evidence type="ECO:0000256" key="1">
    <source>
        <dbReference type="ARBA" id="ARBA00005429"/>
    </source>
</evidence>
<dbReference type="GO" id="GO:0003924">
    <property type="term" value="F:GTPase activity"/>
    <property type="evidence" value="ECO:0007669"/>
    <property type="project" value="TreeGrafter"/>
</dbReference>
<keyword evidence="8" id="KW-1185">Reference proteome</keyword>
<evidence type="ECO:0000256" key="2">
    <source>
        <dbReference type="ARBA" id="ARBA00022741"/>
    </source>
</evidence>
<gene>
    <name evidence="7" type="primary">LOC109319157</name>
</gene>
<reference evidence="7" key="1">
    <citation type="submission" date="2025-08" db="UniProtKB">
        <authorList>
            <consortium name="Ensembl"/>
        </authorList>
    </citation>
    <scope>IDENTIFICATION</scope>
</reference>
<dbReference type="PROSITE" id="PS51716">
    <property type="entry name" value="G_IRG"/>
    <property type="match status" value="1"/>
</dbReference>
<evidence type="ECO:0000259" key="6">
    <source>
        <dbReference type="PROSITE" id="PS51716"/>
    </source>
</evidence>
<sequence>MKFSQAEIEEMKAIFEGGNLKAIAKKLQELETEIPLHIASTGEAGSGKSTFVNAIWGLGDEDAGAAETGVVETTMDPEPYSHPTLPNVTIWDLPGIGTPSQFSAHHTQLTKEIQKSADPEPTTKRGSLKEIRNNCNKNLKKASGPSPWVFLVSSWKPAKYDFQLLLKILEKEMDEHKRQIFILALPNISAQILEKKRTELERQIWKEALVSGAISAVPLPGLSFAVDITRLVVNMKRYCQVFGLDDDVLCSPAQQVGKPVEELKSEIKMVPTASSINKEYVMSLLKSYACLSVMVVVEVLHFIPGAGSLVPGGILFGSTYYMLNKFLSVAAEDAHRVLTKPDVGTPRETLEAWFLFGCSEVGNLVQERPLLSCRIPHNLDPGVGGEHRQGFPRDETTSLLPAKPLRKQPRNVGGRRAKAFPGDQTPVLGGVGNDTKNKTHPMS</sequence>
<dbReference type="GeneTree" id="ENSGT00950000183007"/>
<protein>
    <submittedName>
        <fullName evidence="7">Interferon-inducible GTPase 5-like</fullName>
    </submittedName>
</protein>
<dbReference type="GO" id="GO:0005525">
    <property type="term" value="F:GTP binding"/>
    <property type="evidence" value="ECO:0007669"/>
    <property type="project" value="UniProtKB-KW"/>
</dbReference>
<name>A0A7M4FXY5_CROPO</name>
<feature type="compositionally biased region" description="Basic and acidic residues" evidence="5">
    <location>
        <begin position="112"/>
        <end position="128"/>
    </location>
</feature>
<proteinExistence type="inferred from homology"/>
<dbReference type="OMA" id="LRMIEYV"/>
<keyword evidence="2" id="KW-0547">Nucleotide-binding</keyword>